<dbReference type="Pfam" id="PF08241">
    <property type="entry name" value="Methyltransf_11"/>
    <property type="match status" value="1"/>
</dbReference>
<organism evidence="5 6">
    <name type="scientific">Enterococcus ureasiticus</name>
    <dbReference type="NCBI Taxonomy" id="903984"/>
    <lineage>
        <taxon>Bacteria</taxon>
        <taxon>Bacillati</taxon>
        <taxon>Bacillota</taxon>
        <taxon>Bacilli</taxon>
        <taxon>Lactobacillales</taxon>
        <taxon>Enterococcaceae</taxon>
        <taxon>Enterococcus</taxon>
    </lineage>
</organism>
<dbReference type="RefSeq" id="WP_069646513.1">
    <property type="nucleotide sequence ID" value="NZ_MIJZ01000014.1"/>
</dbReference>
<evidence type="ECO:0000256" key="3">
    <source>
        <dbReference type="ARBA" id="ARBA00022679"/>
    </source>
</evidence>
<evidence type="ECO:0000256" key="1">
    <source>
        <dbReference type="ARBA" id="ARBA00008361"/>
    </source>
</evidence>
<protein>
    <submittedName>
        <fullName evidence="5">16S rRNA (Cytosine(1402)-N(4))-methyltransferase</fullName>
    </submittedName>
</protein>
<dbReference type="InterPro" id="IPR029063">
    <property type="entry name" value="SAM-dependent_MTases_sf"/>
</dbReference>
<dbReference type="AlphaFoldDB" id="A0A1E5GDG6"/>
<dbReference type="EMBL" id="MIJZ01000014">
    <property type="protein sequence ID" value="OEG10758.1"/>
    <property type="molecule type" value="Genomic_DNA"/>
</dbReference>
<comment type="caution">
    <text evidence="5">The sequence shown here is derived from an EMBL/GenBank/DDBJ whole genome shotgun (WGS) entry which is preliminary data.</text>
</comment>
<dbReference type="PANTHER" id="PTHR44942:SF4">
    <property type="entry name" value="METHYLTRANSFERASE TYPE 11 DOMAIN-CONTAINING PROTEIN"/>
    <property type="match status" value="1"/>
</dbReference>
<dbReference type="InterPro" id="IPR051052">
    <property type="entry name" value="Diverse_substrate_MTase"/>
</dbReference>
<accession>A0A1E5GDG6</accession>
<dbReference type="Gene3D" id="3.40.50.150">
    <property type="entry name" value="Vaccinia Virus protein VP39"/>
    <property type="match status" value="1"/>
</dbReference>
<keyword evidence="3 5" id="KW-0808">Transferase</keyword>
<dbReference type="PANTHER" id="PTHR44942">
    <property type="entry name" value="METHYLTRANSF_11 DOMAIN-CONTAINING PROTEIN"/>
    <property type="match status" value="1"/>
</dbReference>
<dbReference type="CDD" id="cd02440">
    <property type="entry name" value="AdoMet_MTases"/>
    <property type="match status" value="1"/>
</dbReference>
<dbReference type="InterPro" id="IPR013216">
    <property type="entry name" value="Methyltransf_11"/>
</dbReference>
<proteinExistence type="inferred from homology"/>
<dbReference type="SUPFAM" id="SSF53335">
    <property type="entry name" value="S-adenosyl-L-methionine-dependent methyltransferases"/>
    <property type="match status" value="1"/>
</dbReference>
<reference evidence="6" key="1">
    <citation type="submission" date="2016-09" db="EMBL/GenBank/DDBJ databases">
        <authorList>
            <person name="Gulvik C.A."/>
        </authorList>
    </citation>
    <scope>NUCLEOTIDE SEQUENCE [LARGE SCALE GENOMIC DNA]</scope>
    <source>
        <strain evidence="6">DSM 23328</strain>
    </source>
</reference>
<dbReference type="STRING" id="903984.BCR21_10685"/>
<dbReference type="Proteomes" id="UP000094068">
    <property type="component" value="Unassembled WGS sequence"/>
</dbReference>
<sequence>MLIGIIAVFLVLLVYLFQILLKQSKRPTGIIGTCMMYLWNSIYLPLVKWAMSNITVNDGITILDIGVGNGASSDYLLQQTNLSAVTGIDISDDAMAQAKKKYLNQRIDFKIMDVHDLIFDSETFDLVTAFQTHFHWDDLGLALREIHRVLKPNGIVVFACETAKINYFLAQLKNSADFQVYTSEIGFIFIDQHVTSQWTMYTFRK</sequence>
<dbReference type="GO" id="GO:0032259">
    <property type="term" value="P:methylation"/>
    <property type="evidence" value="ECO:0007669"/>
    <property type="project" value="UniProtKB-KW"/>
</dbReference>
<evidence type="ECO:0000259" key="4">
    <source>
        <dbReference type="Pfam" id="PF08241"/>
    </source>
</evidence>
<evidence type="ECO:0000313" key="5">
    <source>
        <dbReference type="EMBL" id="OEG10758.1"/>
    </source>
</evidence>
<gene>
    <name evidence="5" type="ORF">BCR21_10685</name>
</gene>
<keyword evidence="6" id="KW-1185">Reference proteome</keyword>
<keyword evidence="2 5" id="KW-0489">Methyltransferase</keyword>
<name>A0A1E5GDG6_9ENTE</name>
<dbReference type="OrthoDB" id="43862at2"/>
<feature type="domain" description="Methyltransferase type 11" evidence="4">
    <location>
        <begin position="63"/>
        <end position="158"/>
    </location>
</feature>
<comment type="similarity">
    <text evidence="1">Belongs to the methyltransferase superfamily.</text>
</comment>
<evidence type="ECO:0000313" key="6">
    <source>
        <dbReference type="Proteomes" id="UP000094068"/>
    </source>
</evidence>
<evidence type="ECO:0000256" key="2">
    <source>
        <dbReference type="ARBA" id="ARBA00022603"/>
    </source>
</evidence>
<dbReference type="GO" id="GO:0008757">
    <property type="term" value="F:S-adenosylmethionine-dependent methyltransferase activity"/>
    <property type="evidence" value="ECO:0007669"/>
    <property type="project" value="InterPro"/>
</dbReference>